<feature type="compositionally biased region" description="Polar residues" evidence="1">
    <location>
        <begin position="311"/>
        <end position="322"/>
    </location>
</feature>
<dbReference type="AlphaFoldDB" id="S8EM48"/>
<protein>
    <submittedName>
        <fullName evidence="2">Uncharacterized protein</fullName>
    </submittedName>
</protein>
<organism evidence="2 3">
    <name type="scientific">Fomitopsis schrenkii</name>
    <name type="common">Brown rot fungus</name>
    <dbReference type="NCBI Taxonomy" id="2126942"/>
    <lineage>
        <taxon>Eukaryota</taxon>
        <taxon>Fungi</taxon>
        <taxon>Dikarya</taxon>
        <taxon>Basidiomycota</taxon>
        <taxon>Agaricomycotina</taxon>
        <taxon>Agaricomycetes</taxon>
        <taxon>Polyporales</taxon>
        <taxon>Fomitopsis</taxon>
    </lineage>
</organism>
<dbReference type="OrthoDB" id="2794503at2759"/>
<dbReference type="EMBL" id="KE504124">
    <property type="protein sequence ID" value="EPT05218.1"/>
    <property type="molecule type" value="Genomic_DNA"/>
</dbReference>
<gene>
    <name evidence="2" type="ORF">FOMPIDRAFT_1045278</name>
</gene>
<keyword evidence="3" id="KW-1185">Reference proteome</keyword>
<name>S8EM48_FOMSC</name>
<evidence type="ECO:0000256" key="1">
    <source>
        <dbReference type="SAM" id="MobiDB-lite"/>
    </source>
</evidence>
<evidence type="ECO:0000313" key="2">
    <source>
        <dbReference type="EMBL" id="EPT05218.1"/>
    </source>
</evidence>
<dbReference type="InParanoid" id="S8EM48"/>
<sequence length="322" mass="37189">MQNPMYFEIKFESPSDALIAPALRNTAGTLSEMNTMTTEDSLRQTHQNAYIHWVLARLQARRGTFSVLQLVQAWSALPTESTAYWDLLDREPFVAYGQQIVLPSVTSLTFREVHPKFVIAFLRAFHLPSLTALDLDYNIDHSQPDRRALLRMLIGTAWPLLARLTHFQTSYEMHCHDPATIALLYRALPNVTHFRLHYWGDSYECEEWWDVLRAQWEHVAAHPEARPHLAPYLPRLRRLHTCGFSVPRLRGLLELRARLGCPIREIEYGMGLIWQSEHDELQEELDVFVCFEDITPDPVQIPTSPARHTRGLSNTSRGVNAQ</sequence>
<dbReference type="HOGENOM" id="CLU_863404_0_0_1"/>
<feature type="region of interest" description="Disordered" evidence="1">
    <location>
        <begin position="299"/>
        <end position="322"/>
    </location>
</feature>
<dbReference type="Proteomes" id="UP000015241">
    <property type="component" value="Unassembled WGS sequence"/>
</dbReference>
<reference evidence="2 3" key="1">
    <citation type="journal article" date="2012" name="Science">
        <title>The Paleozoic origin of enzymatic lignin decomposition reconstructed from 31 fungal genomes.</title>
        <authorList>
            <person name="Floudas D."/>
            <person name="Binder M."/>
            <person name="Riley R."/>
            <person name="Barry K."/>
            <person name="Blanchette R.A."/>
            <person name="Henrissat B."/>
            <person name="Martinez A.T."/>
            <person name="Otillar R."/>
            <person name="Spatafora J.W."/>
            <person name="Yadav J.S."/>
            <person name="Aerts A."/>
            <person name="Benoit I."/>
            <person name="Boyd A."/>
            <person name="Carlson A."/>
            <person name="Copeland A."/>
            <person name="Coutinho P.M."/>
            <person name="de Vries R.P."/>
            <person name="Ferreira P."/>
            <person name="Findley K."/>
            <person name="Foster B."/>
            <person name="Gaskell J."/>
            <person name="Glotzer D."/>
            <person name="Gorecki P."/>
            <person name="Heitman J."/>
            <person name="Hesse C."/>
            <person name="Hori C."/>
            <person name="Igarashi K."/>
            <person name="Jurgens J.A."/>
            <person name="Kallen N."/>
            <person name="Kersten P."/>
            <person name="Kohler A."/>
            <person name="Kuees U."/>
            <person name="Kumar T.K.A."/>
            <person name="Kuo A."/>
            <person name="LaButti K."/>
            <person name="Larrondo L.F."/>
            <person name="Lindquist E."/>
            <person name="Ling A."/>
            <person name="Lombard V."/>
            <person name="Lucas S."/>
            <person name="Lundell T."/>
            <person name="Martin R."/>
            <person name="McLaughlin D.J."/>
            <person name="Morgenstern I."/>
            <person name="Morin E."/>
            <person name="Murat C."/>
            <person name="Nagy L.G."/>
            <person name="Nolan M."/>
            <person name="Ohm R.A."/>
            <person name="Patyshakuliyeva A."/>
            <person name="Rokas A."/>
            <person name="Ruiz-Duenas F.J."/>
            <person name="Sabat G."/>
            <person name="Salamov A."/>
            <person name="Samejima M."/>
            <person name="Schmutz J."/>
            <person name="Slot J.C."/>
            <person name="St John F."/>
            <person name="Stenlid J."/>
            <person name="Sun H."/>
            <person name="Sun S."/>
            <person name="Syed K."/>
            <person name="Tsang A."/>
            <person name="Wiebenga A."/>
            <person name="Young D."/>
            <person name="Pisabarro A."/>
            <person name="Eastwood D.C."/>
            <person name="Martin F."/>
            <person name="Cullen D."/>
            <person name="Grigoriev I.V."/>
            <person name="Hibbett D.S."/>
        </authorList>
    </citation>
    <scope>NUCLEOTIDE SEQUENCE</scope>
    <source>
        <strain evidence="3">FP-58527</strain>
    </source>
</reference>
<accession>S8EM48</accession>
<proteinExistence type="predicted"/>
<evidence type="ECO:0000313" key="3">
    <source>
        <dbReference type="Proteomes" id="UP000015241"/>
    </source>
</evidence>